<gene>
    <name evidence="1" type="ORF">S06H3_23427</name>
</gene>
<comment type="caution">
    <text evidence="1">The sequence shown here is derived from an EMBL/GenBank/DDBJ whole genome shotgun (WGS) entry which is preliminary data.</text>
</comment>
<name>X1KKQ4_9ZZZZ</name>
<reference evidence="1" key="1">
    <citation type="journal article" date="2014" name="Front. Microbiol.">
        <title>High frequency of phylogenetically diverse reductive dehalogenase-homologous genes in deep subseafloor sedimentary metagenomes.</title>
        <authorList>
            <person name="Kawai M."/>
            <person name="Futagami T."/>
            <person name="Toyoda A."/>
            <person name="Takaki Y."/>
            <person name="Nishi S."/>
            <person name="Hori S."/>
            <person name="Arai W."/>
            <person name="Tsubouchi T."/>
            <person name="Morono Y."/>
            <person name="Uchiyama I."/>
            <person name="Ito T."/>
            <person name="Fujiyama A."/>
            <person name="Inagaki F."/>
            <person name="Takami H."/>
        </authorList>
    </citation>
    <scope>NUCLEOTIDE SEQUENCE</scope>
    <source>
        <strain evidence="1">Expedition CK06-06</strain>
    </source>
</reference>
<feature type="non-terminal residue" evidence="1">
    <location>
        <position position="126"/>
    </location>
</feature>
<accession>X1KKQ4</accession>
<evidence type="ECO:0000313" key="1">
    <source>
        <dbReference type="EMBL" id="GAI07263.1"/>
    </source>
</evidence>
<dbReference type="NCBIfam" id="TIGR04088">
    <property type="entry name" value="cognate_SipW"/>
    <property type="match status" value="1"/>
</dbReference>
<dbReference type="InterPro" id="IPR022121">
    <property type="entry name" value="Peptidase_M73_camelysin"/>
</dbReference>
<dbReference type="InterPro" id="IPR023833">
    <property type="entry name" value="Signal_pept_SipW-depend-type"/>
</dbReference>
<dbReference type="EMBL" id="BARV01012730">
    <property type="protein sequence ID" value="GAI07263.1"/>
    <property type="molecule type" value="Genomic_DNA"/>
</dbReference>
<dbReference type="Pfam" id="PF12389">
    <property type="entry name" value="Peptidase_M73"/>
    <property type="match status" value="1"/>
</dbReference>
<sequence>MKKILFSLMAILLAVGVVGAGAFALFSDVEKVEVGDISAGTLDLTVNDQNPCTEHITVGDVYPGWWKKYEYTIANIGTLEGKLTVELSSIINKENGRTEPEIEAGDVYGPLDGELGEYLELYVGIG</sequence>
<proteinExistence type="predicted"/>
<dbReference type="AlphaFoldDB" id="X1KKQ4"/>
<organism evidence="1">
    <name type="scientific">marine sediment metagenome</name>
    <dbReference type="NCBI Taxonomy" id="412755"/>
    <lineage>
        <taxon>unclassified sequences</taxon>
        <taxon>metagenomes</taxon>
        <taxon>ecological metagenomes</taxon>
    </lineage>
</organism>
<protein>
    <submittedName>
        <fullName evidence="1">Uncharacterized protein</fullName>
    </submittedName>
</protein>